<dbReference type="InterPro" id="IPR002123">
    <property type="entry name" value="Plipid/glycerol_acylTrfase"/>
</dbReference>
<comment type="caution">
    <text evidence="6">The sequence shown here is derived from an EMBL/GenBank/DDBJ whole genome shotgun (WGS) entry which is preliminary data.</text>
</comment>
<sequence length="288" mass="33263">MFEIRDITEKHTSSHKTMDWLVADMVALRGGSLGHLRYVMKDTLQLMPLYGHYFYAHGCIYVKRGNFNQRKMIASLDYLRNPNIPTWLIIFPEGTRYYPGTPKVIQSSEQFARDHNLQVLKHHLVPKVKGTWLVTKHLHDKFDALYDVSVFYEGTVDQSGVRGNAPQLIEFLLGKCKRVHIHIRRIPMTEVPQEEESLRVWLHGLYAEKDKLAENFFSKDATQRATVQKTLGGRVSHLGLWSTLSSFIFFTALSVPFLCTKMGHQLYLHLLMYGTMGSYAWLAIRSVC</sequence>
<dbReference type="CDD" id="cd07990">
    <property type="entry name" value="LPLAT_LCLAT1-like"/>
    <property type="match status" value="1"/>
</dbReference>
<dbReference type="GO" id="GO:0005739">
    <property type="term" value="C:mitochondrion"/>
    <property type="evidence" value="ECO:0007669"/>
    <property type="project" value="TreeGrafter"/>
</dbReference>
<feature type="transmembrane region" description="Helical" evidence="4">
    <location>
        <begin position="238"/>
        <end position="259"/>
    </location>
</feature>
<comment type="similarity">
    <text evidence="1">Belongs to the 1-acyl-sn-glycerol-3-phosphate acyltransferase family.</text>
</comment>
<organism evidence="6 7">
    <name type="scientific">Portunus trituberculatus</name>
    <name type="common">Swimming crab</name>
    <name type="synonym">Neptunus trituberculatus</name>
    <dbReference type="NCBI Taxonomy" id="210409"/>
    <lineage>
        <taxon>Eukaryota</taxon>
        <taxon>Metazoa</taxon>
        <taxon>Ecdysozoa</taxon>
        <taxon>Arthropoda</taxon>
        <taxon>Crustacea</taxon>
        <taxon>Multicrustacea</taxon>
        <taxon>Malacostraca</taxon>
        <taxon>Eumalacostraca</taxon>
        <taxon>Eucarida</taxon>
        <taxon>Decapoda</taxon>
        <taxon>Pleocyemata</taxon>
        <taxon>Brachyura</taxon>
        <taxon>Eubrachyura</taxon>
        <taxon>Portunoidea</taxon>
        <taxon>Portunidae</taxon>
        <taxon>Portuninae</taxon>
        <taxon>Portunus</taxon>
    </lineage>
</organism>
<dbReference type="Proteomes" id="UP000324222">
    <property type="component" value="Unassembled WGS sequence"/>
</dbReference>
<evidence type="ECO:0000313" key="7">
    <source>
        <dbReference type="Proteomes" id="UP000324222"/>
    </source>
</evidence>
<dbReference type="InterPro" id="IPR032098">
    <property type="entry name" value="Acyltransf_C"/>
</dbReference>
<dbReference type="SUPFAM" id="SSF69593">
    <property type="entry name" value="Glycerol-3-phosphate (1)-acyltransferase"/>
    <property type="match status" value="1"/>
</dbReference>
<reference evidence="6 7" key="1">
    <citation type="submission" date="2019-05" db="EMBL/GenBank/DDBJ databases">
        <title>Another draft genome of Portunus trituberculatus and its Hox gene families provides insights of decapod evolution.</title>
        <authorList>
            <person name="Jeong J.-H."/>
            <person name="Song I."/>
            <person name="Kim S."/>
            <person name="Choi T."/>
            <person name="Kim D."/>
            <person name="Ryu S."/>
            <person name="Kim W."/>
        </authorList>
    </citation>
    <scope>NUCLEOTIDE SEQUENCE [LARGE SCALE GENOMIC DNA]</scope>
    <source>
        <tissue evidence="6">Muscle</tissue>
    </source>
</reference>
<keyword evidence="2 6" id="KW-0808">Transferase</keyword>
<proteinExistence type="inferred from homology"/>
<dbReference type="Pfam" id="PF16076">
    <property type="entry name" value="Acyltransf_C"/>
    <property type="match status" value="1"/>
</dbReference>
<evidence type="ECO:0000256" key="1">
    <source>
        <dbReference type="ARBA" id="ARBA00008655"/>
    </source>
</evidence>
<evidence type="ECO:0000313" key="6">
    <source>
        <dbReference type="EMBL" id="MPC08648.1"/>
    </source>
</evidence>
<keyword evidence="3 6" id="KW-0012">Acyltransferase</keyword>
<keyword evidence="4" id="KW-1133">Transmembrane helix</keyword>
<keyword evidence="4" id="KW-0472">Membrane</keyword>
<name>A0A5B7CHG6_PORTR</name>
<dbReference type="GO" id="GO:0036149">
    <property type="term" value="P:phosphatidylinositol acyl-chain remodeling"/>
    <property type="evidence" value="ECO:0007669"/>
    <property type="project" value="TreeGrafter"/>
</dbReference>
<keyword evidence="4" id="KW-0812">Transmembrane</keyword>
<evidence type="ECO:0000256" key="3">
    <source>
        <dbReference type="ARBA" id="ARBA00023315"/>
    </source>
</evidence>
<feature type="transmembrane region" description="Helical" evidence="4">
    <location>
        <begin position="266"/>
        <end position="284"/>
    </location>
</feature>
<dbReference type="PANTHER" id="PTHR10983:SF73">
    <property type="entry name" value="1-ACYL-SN-GLYCEROL-3-PHOSPHATE ACYLTRANSFERASE EPSILON"/>
    <property type="match status" value="1"/>
</dbReference>
<dbReference type="OrthoDB" id="189226at2759"/>
<dbReference type="EMBL" id="VSRR010000038">
    <property type="protein sequence ID" value="MPC08648.1"/>
    <property type="molecule type" value="Genomic_DNA"/>
</dbReference>
<protein>
    <submittedName>
        <fullName evidence="6">1-acyl-sn-glycerol-3-phosphate acyltransferase epsilon</fullName>
    </submittedName>
</protein>
<dbReference type="GO" id="GO:0005783">
    <property type="term" value="C:endoplasmic reticulum"/>
    <property type="evidence" value="ECO:0007669"/>
    <property type="project" value="TreeGrafter"/>
</dbReference>
<feature type="domain" description="Phospholipid/glycerol acyltransferase" evidence="5">
    <location>
        <begin position="10"/>
        <end position="132"/>
    </location>
</feature>
<dbReference type="GO" id="GO:0016746">
    <property type="term" value="F:acyltransferase activity"/>
    <property type="evidence" value="ECO:0007669"/>
    <property type="project" value="UniProtKB-KW"/>
</dbReference>
<dbReference type="SMART" id="SM00563">
    <property type="entry name" value="PlsC"/>
    <property type="match status" value="1"/>
</dbReference>
<dbReference type="AlphaFoldDB" id="A0A5B7CHG6"/>
<evidence type="ECO:0000256" key="4">
    <source>
        <dbReference type="SAM" id="Phobius"/>
    </source>
</evidence>
<evidence type="ECO:0000256" key="2">
    <source>
        <dbReference type="ARBA" id="ARBA00022679"/>
    </source>
</evidence>
<evidence type="ECO:0000259" key="5">
    <source>
        <dbReference type="SMART" id="SM00563"/>
    </source>
</evidence>
<keyword evidence="7" id="KW-1185">Reference proteome</keyword>
<dbReference type="PANTHER" id="PTHR10983">
    <property type="entry name" value="1-ACYLGLYCEROL-3-PHOSPHATE ACYLTRANSFERASE-RELATED"/>
    <property type="match status" value="1"/>
</dbReference>
<dbReference type="Pfam" id="PF01553">
    <property type="entry name" value="Acyltransferase"/>
    <property type="match status" value="1"/>
</dbReference>
<accession>A0A5B7CHG6</accession>
<gene>
    <name evidence="6" type="primary">AGPAT5</name>
    <name evidence="6" type="ORF">E2C01_001239</name>
</gene>